<protein>
    <recommendedName>
        <fullName evidence="10">Leucine-rich repeat-containing N-terminal plant-type domain-containing protein</fullName>
    </recommendedName>
</protein>
<evidence type="ECO:0000256" key="7">
    <source>
        <dbReference type="ARBA" id="ARBA00023136"/>
    </source>
</evidence>
<dbReference type="AlphaFoldDB" id="A0A067D9T5"/>
<dbReference type="Pfam" id="PF08263">
    <property type="entry name" value="LRRNT_2"/>
    <property type="match status" value="1"/>
</dbReference>
<evidence type="ECO:0000256" key="2">
    <source>
        <dbReference type="ARBA" id="ARBA00022614"/>
    </source>
</evidence>
<name>A0A067D9T5_CITSI</name>
<comment type="subcellular location">
    <subcellularLocation>
        <location evidence="1">Membrane</location>
        <topology evidence="1">Single-pass type I membrane protein</topology>
    </subcellularLocation>
</comment>
<organism evidence="11 12">
    <name type="scientific">Citrus sinensis</name>
    <name type="common">Sweet orange</name>
    <name type="synonym">Citrus aurantium var. sinensis</name>
    <dbReference type="NCBI Taxonomy" id="2711"/>
    <lineage>
        <taxon>Eukaryota</taxon>
        <taxon>Viridiplantae</taxon>
        <taxon>Streptophyta</taxon>
        <taxon>Embryophyta</taxon>
        <taxon>Tracheophyta</taxon>
        <taxon>Spermatophyta</taxon>
        <taxon>Magnoliopsida</taxon>
        <taxon>eudicotyledons</taxon>
        <taxon>Gunneridae</taxon>
        <taxon>Pentapetalae</taxon>
        <taxon>rosids</taxon>
        <taxon>malvids</taxon>
        <taxon>Sapindales</taxon>
        <taxon>Rutaceae</taxon>
        <taxon>Aurantioideae</taxon>
        <taxon>Citrus</taxon>
    </lineage>
</organism>
<evidence type="ECO:0000313" key="12">
    <source>
        <dbReference type="Proteomes" id="UP000027120"/>
    </source>
</evidence>
<evidence type="ECO:0000256" key="5">
    <source>
        <dbReference type="ARBA" id="ARBA00022737"/>
    </source>
</evidence>
<evidence type="ECO:0000256" key="8">
    <source>
        <dbReference type="ARBA" id="ARBA00023170"/>
    </source>
</evidence>
<dbReference type="SMR" id="A0A067D9T5"/>
<dbReference type="SUPFAM" id="SSF52058">
    <property type="entry name" value="L domain-like"/>
    <property type="match status" value="1"/>
</dbReference>
<dbReference type="Proteomes" id="UP000027120">
    <property type="component" value="Unassembled WGS sequence"/>
</dbReference>
<keyword evidence="4" id="KW-0732">Signal</keyword>
<keyword evidence="6" id="KW-1133">Transmembrane helix</keyword>
<sequence>MKCIEKERQALLMFKQGLVDDCGYLSSWGSDEGRKDCCKWSGVQCSNRTGHVIMLNLKYKVDPVCPNRPLRGNINSSLLELQHLNYLDLSVNDFLGNPIPEFIGFFTKLRFLDLSLANFSGRIPYQLGNLTNLQSLNLGYNSLYVSKFGWLSHLNKLTQLDLDFVDLSEASDWLQVITSLASLRDLYLASSTLPSINRPSLSSMNSSTSLALLDLSSCGLSNSAYHWLFKISSNLLALDLNSN</sequence>
<keyword evidence="7" id="KW-0472">Membrane</keyword>
<dbReference type="EMBL" id="KK786336">
    <property type="protein sequence ID" value="KDO39729.1"/>
    <property type="molecule type" value="Genomic_DNA"/>
</dbReference>
<keyword evidence="12" id="KW-1185">Reference proteome</keyword>
<evidence type="ECO:0000256" key="9">
    <source>
        <dbReference type="ARBA" id="ARBA00023180"/>
    </source>
</evidence>
<keyword evidence="8" id="KW-0675">Receptor</keyword>
<dbReference type="FunFam" id="3.80.10.10:FF:000400">
    <property type="entry name" value="Nuclear pore complex protein NUP107"/>
    <property type="match status" value="1"/>
</dbReference>
<keyword evidence="3" id="KW-0812">Transmembrane</keyword>
<evidence type="ECO:0000259" key="10">
    <source>
        <dbReference type="Pfam" id="PF08263"/>
    </source>
</evidence>
<feature type="non-terminal residue" evidence="11">
    <location>
        <position position="243"/>
    </location>
</feature>
<keyword evidence="5" id="KW-0677">Repeat</keyword>
<dbReference type="InterPro" id="IPR046956">
    <property type="entry name" value="RLP23-like"/>
</dbReference>
<accession>A0A067D9T5</accession>
<dbReference type="GO" id="GO:0016020">
    <property type="term" value="C:membrane"/>
    <property type="evidence" value="ECO:0007669"/>
    <property type="project" value="UniProtKB-SubCell"/>
</dbReference>
<dbReference type="Gene3D" id="3.80.10.10">
    <property type="entry name" value="Ribonuclease Inhibitor"/>
    <property type="match status" value="1"/>
</dbReference>
<evidence type="ECO:0000256" key="3">
    <source>
        <dbReference type="ARBA" id="ARBA00022692"/>
    </source>
</evidence>
<evidence type="ECO:0000256" key="6">
    <source>
        <dbReference type="ARBA" id="ARBA00022989"/>
    </source>
</evidence>
<keyword evidence="9" id="KW-0325">Glycoprotein</keyword>
<gene>
    <name evidence="11" type="ORF">CISIN_1g044082mg</name>
</gene>
<evidence type="ECO:0000313" key="11">
    <source>
        <dbReference type="EMBL" id="KDO39729.1"/>
    </source>
</evidence>
<dbReference type="InterPro" id="IPR032675">
    <property type="entry name" value="LRR_dom_sf"/>
</dbReference>
<keyword evidence="2" id="KW-0433">Leucine-rich repeat</keyword>
<dbReference type="PANTHER" id="PTHR48063:SF101">
    <property type="entry name" value="LRR RECEPTOR-LIKE SERINE_THREONINE-PROTEIN KINASE FLS2"/>
    <property type="match status" value="1"/>
</dbReference>
<evidence type="ECO:0000256" key="4">
    <source>
        <dbReference type="ARBA" id="ARBA00022729"/>
    </source>
</evidence>
<dbReference type="PANTHER" id="PTHR48063">
    <property type="entry name" value="LRR RECEPTOR-LIKE KINASE"/>
    <property type="match status" value="1"/>
</dbReference>
<feature type="domain" description="Leucine-rich repeat-containing N-terminal plant-type" evidence="10">
    <location>
        <begin position="6"/>
        <end position="46"/>
    </location>
</feature>
<evidence type="ECO:0000256" key="1">
    <source>
        <dbReference type="ARBA" id="ARBA00004479"/>
    </source>
</evidence>
<reference evidence="11 12" key="1">
    <citation type="submission" date="2014-04" db="EMBL/GenBank/DDBJ databases">
        <authorList>
            <consortium name="International Citrus Genome Consortium"/>
            <person name="Gmitter F."/>
            <person name="Chen C."/>
            <person name="Farmerie W."/>
            <person name="Harkins T."/>
            <person name="Desany B."/>
            <person name="Mohiuddin M."/>
            <person name="Kodira C."/>
            <person name="Borodovsky M."/>
            <person name="Lomsadze A."/>
            <person name="Burns P."/>
            <person name="Jenkins J."/>
            <person name="Prochnik S."/>
            <person name="Shu S."/>
            <person name="Chapman J."/>
            <person name="Pitluck S."/>
            <person name="Schmutz J."/>
            <person name="Rokhsar D."/>
        </authorList>
    </citation>
    <scope>NUCLEOTIDE SEQUENCE</scope>
</reference>
<dbReference type="InterPro" id="IPR013210">
    <property type="entry name" value="LRR_N_plant-typ"/>
</dbReference>
<proteinExistence type="predicted"/>